<name>A0ABR3JKM5_9AGAR</name>
<evidence type="ECO:0000256" key="1">
    <source>
        <dbReference type="SAM" id="MobiDB-lite"/>
    </source>
</evidence>
<gene>
    <name evidence="2" type="ORF">HGRIS_002055</name>
</gene>
<feature type="compositionally biased region" description="Polar residues" evidence="1">
    <location>
        <begin position="270"/>
        <end position="283"/>
    </location>
</feature>
<feature type="compositionally biased region" description="Polar residues" evidence="1">
    <location>
        <begin position="356"/>
        <end position="373"/>
    </location>
</feature>
<accession>A0ABR3JKM5</accession>
<evidence type="ECO:0000313" key="3">
    <source>
        <dbReference type="Proteomes" id="UP001556367"/>
    </source>
</evidence>
<keyword evidence="3" id="KW-1185">Reference proteome</keyword>
<feature type="compositionally biased region" description="Low complexity" evidence="1">
    <location>
        <begin position="325"/>
        <end position="355"/>
    </location>
</feature>
<proteinExistence type="predicted"/>
<comment type="caution">
    <text evidence="2">The sequence shown here is derived from an EMBL/GenBank/DDBJ whole genome shotgun (WGS) entry which is preliminary data.</text>
</comment>
<evidence type="ECO:0000313" key="2">
    <source>
        <dbReference type="EMBL" id="KAL0955853.1"/>
    </source>
</evidence>
<sequence length="382" mass="42271">MQLLLVLSSYSSGRENSNFADVCICAAIGLQKGFRSLQWLSTIPPILIVIGFKTYINQTFDKAFRFYYPSDDELRAARVHSERADHKGNRLERRFGHPALHADLFTPMLHAKMMPLLGQVYRGQLGRDETKLNEYGGQKVDAHVVEGIKIAAIDQRDLEYDPALYQRDRGELDSDARSMASFDMLGDGGSTLTGAKSMYYANTSTSKLAGYDRYLTQGPQGASASTHDIEMTRLETDNEPLLPAGAVATPPAMYRDASGFREAPTHRPYGSSSALGQAPSYTSLPGPDGEYEVFNHSPIVQHQQPNMNMGMGRNSPRPGTPQRHQQQPSYGQQAAYGQQTYPPQQQGAYPPQHQQRGSYSQHQQHASQGSMTNMAGRGTYRG</sequence>
<dbReference type="Proteomes" id="UP001556367">
    <property type="component" value="Unassembled WGS sequence"/>
</dbReference>
<reference evidence="3" key="1">
    <citation type="submission" date="2024-06" db="EMBL/GenBank/DDBJ databases">
        <title>Multi-omics analyses provide insights into the biosynthesis of the anticancer antibiotic pleurotin in Hohenbuehelia grisea.</title>
        <authorList>
            <person name="Weaver J.A."/>
            <person name="Alberti F."/>
        </authorList>
    </citation>
    <scope>NUCLEOTIDE SEQUENCE [LARGE SCALE GENOMIC DNA]</scope>
    <source>
        <strain evidence="3">T-177</strain>
    </source>
</reference>
<feature type="compositionally biased region" description="Polar residues" evidence="1">
    <location>
        <begin position="298"/>
        <end position="307"/>
    </location>
</feature>
<protein>
    <submittedName>
        <fullName evidence="2">Uncharacterized protein</fullName>
    </submittedName>
</protein>
<dbReference type="EMBL" id="JASNQZ010000006">
    <property type="protein sequence ID" value="KAL0955853.1"/>
    <property type="molecule type" value="Genomic_DNA"/>
</dbReference>
<organism evidence="2 3">
    <name type="scientific">Hohenbuehelia grisea</name>
    <dbReference type="NCBI Taxonomy" id="104357"/>
    <lineage>
        <taxon>Eukaryota</taxon>
        <taxon>Fungi</taxon>
        <taxon>Dikarya</taxon>
        <taxon>Basidiomycota</taxon>
        <taxon>Agaricomycotina</taxon>
        <taxon>Agaricomycetes</taxon>
        <taxon>Agaricomycetidae</taxon>
        <taxon>Agaricales</taxon>
        <taxon>Pleurotineae</taxon>
        <taxon>Pleurotaceae</taxon>
        <taxon>Hohenbuehelia</taxon>
    </lineage>
</organism>
<feature type="region of interest" description="Disordered" evidence="1">
    <location>
        <begin position="261"/>
        <end position="382"/>
    </location>
</feature>